<proteinExistence type="predicted"/>
<keyword evidence="5" id="KW-1185">Reference proteome</keyword>
<dbReference type="InterPro" id="IPR002656">
    <property type="entry name" value="Acyl_transf_3_dom"/>
</dbReference>
<organism evidence="4 5">
    <name type="scientific">Stentor coeruleus</name>
    <dbReference type="NCBI Taxonomy" id="5963"/>
    <lineage>
        <taxon>Eukaryota</taxon>
        <taxon>Sar</taxon>
        <taxon>Alveolata</taxon>
        <taxon>Ciliophora</taxon>
        <taxon>Postciliodesmatophora</taxon>
        <taxon>Heterotrichea</taxon>
        <taxon>Heterotrichida</taxon>
        <taxon>Stentoridae</taxon>
        <taxon>Stentor</taxon>
    </lineage>
</organism>
<gene>
    <name evidence="4" type="ORF">SteCoe_34150</name>
</gene>
<evidence type="ECO:0000313" key="5">
    <source>
        <dbReference type="Proteomes" id="UP000187209"/>
    </source>
</evidence>
<dbReference type="GO" id="GO:0016747">
    <property type="term" value="F:acyltransferase activity, transferring groups other than amino-acyl groups"/>
    <property type="evidence" value="ECO:0007669"/>
    <property type="project" value="InterPro"/>
</dbReference>
<feature type="transmembrane region" description="Helical" evidence="1">
    <location>
        <begin position="528"/>
        <end position="551"/>
    </location>
</feature>
<comment type="caution">
    <text evidence="4">The sequence shown here is derived from an EMBL/GenBank/DDBJ whole genome shotgun (WGS) entry which is preliminary data.</text>
</comment>
<evidence type="ECO:0000256" key="1">
    <source>
        <dbReference type="SAM" id="Phobius"/>
    </source>
</evidence>
<dbReference type="Proteomes" id="UP000187209">
    <property type="component" value="Unassembled WGS sequence"/>
</dbReference>
<feature type="transmembrane region" description="Helical" evidence="1">
    <location>
        <begin position="563"/>
        <end position="586"/>
    </location>
</feature>
<feature type="signal peptide" evidence="2">
    <location>
        <begin position="1"/>
        <end position="18"/>
    </location>
</feature>
<dbReference type="PANTHER" id="PTHR11161:SF0">
    <property type="entry name" value="O-ACYLTRANSFERASE LIKE PROTEIN"/>
    <property type="match status" value="1"/>
</dbReference>
<evidence type="ECO:0000256" key="2">
    <source>
        <dbReference type="SAM" id="SignalP"/>
    </source>
</evidence>
<dbReference type="Pfam" id="PF01757">
    <property type="entry name" value="Acyl_transf_3"/>
    <property type="match status" value="1"/>
</dbReference>
<feature type="chain" id="PRO_5012322569" description="Acyltransferase 3 domain-containing protein" evidence="2">
    <location>
        <begin position="19"/>
        <end position="659"/>
    </location>
</feature>
<dbReference type="AlphaFoldDB" id="A0A1R2AVJ2"/>
<feature type="transmembrane region" description="Helical" evidence="1">
    <location>
        <begin position="138"/>
        <end position="157"/>
    </location>
</feature>
<dbReference type="PANTHER" id="PTHR11161">
    <property type="entry name" value="O-ACYLTRANSFERASE"/>
    <property type="match status" value="1"/>
</dbReference>
<dbReference type="EMBL" id="MPUH01001335">
    <property type="protein sequence ID" value="OMJ68410.1"/>
    <property type="molecule type" value="Genomic_DNA"/>
</dbReference>
<feature type="transmembrane region" description="Helical" evidence="1">
    <location>
        <begin position="401"/>
        <end position="420"/>
    </location>
</feature>
<feature type="transmembrane region" description="Helical" evidence="1">
    <location>
        <begin position="265"/>
        <end position="289"/>
    </location>
</feature>
<keyword evidence="1" id="KW-1133">Transmembrane helix</keyword>
<keyword evidence="1" id="KW-0472">Membrane</keyword>
<reference evidence="4 5" key="1">
    <citation type="submission" date="2016-11" db="EMBL/GenBank/DDBJ databases">
        <title>The macronuclear genome of Stentor coeruleus: a giant cell with tiny introns.</title>
        <authorList>
            <person name="Slabodnick M."/>
            <person name="Ruby J.G."/>
            <person name="Reiff S.B."/>
            <person name="Swart E.C."/>
            <person name="Gosai S."/>
            <person name="Prabakaran S."/>
            <person name="Witkowska E."/>
            <person name="Larue G.E."/>
            <person name="Fisher S."/>
            <person name="Freeman R.M."/>
            <person name="Gunawardena J."/>
            <person name="Chu W."/>
            <person name="Stover N.A."/>
            <person name="Gregory B.D."/>
            <person name="Nowacki M."/>
            <person name="Derisi J."/>
            <person name="Roy S.W."/>
            <person name="Marshall W.F."/>
            <person name="Sood P."/>
        </authorList>
    </citation>
    <scope>NUCLEOTIDE SEQUENCE [LARGE SCALE GENOMIC DNA]</scope>
    <source>
        <strain evidence="4">WM001</strain>
    </source>
</reference>
<keyword evidence="1" id="KW-0812">Transmembrane</keyword>
<keyword evidence="2" id="KW-0732">Signal</keyword>
<feature type="transmembrane region" description="Helical" evidence="1">
    <location>
        <begin position="374"/>
        <end position="395"/>
    </location>
</feature>
<accession>A0A1R2AVJ2</accession>
<feature type="domain" description="Acyltransferase 3" evidence="3">
    <location>
        <begin position="223"/>
        <end position="587"/>
    </location>
</feature>
<evidence type="ECO:0000313" key="4">
    <source>
        <dbReference type="EMBL" id="OMJ68410.1"/>
    </source>
</evidence>
<feature type="transmembrane region" description="Helical" evidence="1">
    <location>
        <begin position="309"/>
        <end position="330"/>
    </location>
</feature>
<sequence length="659" mass="75368">MWFLLVITISASNPCWDALEDEGRSILQLIIKDYSDIKSKTTSALQLMYSGKDINDLGHYSSCIDLANSTYFLVDFKISTIPTTTGLCLPSQCTSENIKELLLTYKDKGKKLLSFSPDIYDKIEVFEPKTYALGTGGILWIIFTILLSICIILGTYFEYNQIENLKPKEQIIELEEKNEGKSSEIMQPPRRLPGYAKIMMAFSLIKNWNSLFDKGADDTTRIFNGVRAMSVGWVILGHIYLTRLTGVTYNIEDILHVFKSPISAIGYSSAMTVDAFFWLGGFLLGYLSLNEAEYNHGKIAWRRRILSRVLRILPVYIFIMCFANLVEPSIGGGPLWHLLDEFNIIGCPNYWYSNFLFLNNVIPDWKGNDCIAQSWYLAADMQLFLFSILIVILYIKFPKKYTWIVIFALLVESFVSKLIIVTENNILLCMFNSDQNFDKYRKIYTKPYTRLDSYVLGLACGFIFYQKKANKVIDPVVGYVHWFLSSKIRAYGMFLLGVGLVNVVVWVPSGPFSDYDGDFVYYSKEANYFFLAIFKLFTGLAYSFLFLPMLFDMIPIAQKILSFDLWIPIAKASFSIYMIHLCIMKGFLASESYGFYITQLNLFTDFMFNATMEIPLGILLYLTIEAPFANITKAALAPRKKSNEKSEPLITELKSSIQV</sequence>
<feature type="transmembrane region" description="Helical" evidence="1">
    <location>
        <begin position="606"/>
        <end position="624"/>
    </location>
</feature>
<dbReference type="OrthoDB" id="10265389at2759"/>
<name>A0A1R2AVJ2_9CILI</name>
<feature type="transmembrane region" description="Helical" evidence="1">
    <location>
        <begin position="490"/>
        <end position="508"/>
    </location>
</feature>
<dbReference type="InterPro" id="IPR052728">
    <property type="entry name" value="O2_lipid_transport_reg"/>
</dbReference>
<protein>
    <recommendedName>
        <fullName evidence="3">Acyltransferase 3 domain-containing protein</fullName>
    </recommendedName>
</protein>
<evidence type="ECO:0000259" key="3">
    <source>
        <dbReference type="Pfam" id="PF01757"/>
    </source>
</evidence>